<dbReference type="EMBL" id="MU853335">
    <property type="protein sequence ID" value="KAK4114945.1"/>
    <property type="molecule type" value="Genomic_DNA"/>
</dbReference>
<evidence type="ECO:0000256" key="4">
    <source>
        <dbReference type="PROSITE-ProRule" id="PRU10007"/>
    </source>
</evidence>
<dbReference type="Gene3D" id="3.40.605.10">
    <property type="entry name" value="Aldehyde Dehydrogenase, Chain A, domain 1"/>
    <property type="match status" value="1"/>
</dbReference>
<evidence type="ECO:0000256" key="2">
    <source>
        <dbReference type="ARBA" id="ARBA00023002"/>
    </source>
</evidence>
<dbReference type="InterPro" id="IPR029510">
    <property type="entry name" value="Ald_DH_CS_GLU"/>
</dbReference>
<evidence type="ECO:0000256" key="1">
    <source>
        <dbReference type="ARBA" id="ARBA00009986"/>
    </source>
</evidence>
<evidence type="ECO:0000256" key="5">
    <source>
        <dbReference type="RuleBase" id="RU003345"/>
    </source>
</evidence>
<organism evidence="7 8">
    <name type="scientific">Canariomyces notabilis</name>
    <dbReference type="NCBI Taxonomy" id="2074819"/>
    <lineage>
        <taxon>Eukaryota</taxon>
        <taxon>Fungi</taxon>
        <taxon>Dikarya</taxon>
        <taxon>Ascomycota</taxon>
        <taxon>Pezizomycotina</taxon>
        <taxon>Sordariomycetes</taxon>
        <taxon>Sordariomycetidae</taxon>
        <taxon>Sordariales</taxon>
        <taxon>Chaetomiaceae</taxon>
        <taxon>Canariomyces</taxon>
    </lineage>
</organism>
<comment type="similarity">
    <text evidence="1 5">Belongs to the aldehyde dehydrogenase family.</text>
</comment>
<dbReference type="Pfam" id="PF00171">
    <property type="entry name" value="Aldedh"/>
    <property type="match status" value="1"/>
</dbReference>
<dbReference type="Gene3D" id="3.40.309.10">
    <property type="entry name" value="Aldehyde Dehydrogenase, Chain A, domain 2"/>
    <property type="match status" value="1"/>
</dbReference>
<proteinExistence type="inferred from homology"/>
<feature type="domain" description="Aldehyde dehydrogenase" evidence="6">
    <location>
        <begin position="30"/>
        <end position="493"/>
    </location>
</feature>
<dbReference type="InterPro" id="IPR016163">
    <property type="entry name" value="Ald_DH_C"/>
</dbReference>
<dbReference type="Proteomes" id="UP001302812">
    <property type="component" value="Unassembled WGS sequence"/>
</dbReference>
<keyword evidence="8" id="KW-1185">Reference proteome</keyword>
<gene>
    <name evidence="7" type="ORF">N656DRAFT_795653</name>
</gene>
<accession>A0AAN6TIB3</accession>
<dbReference type="InterPro" id="IPR016161">
    <property type="entry name" value="Ald_DH/histidinol_DH"/>
</dbReference>
<dbReference type="GO" id="GO:0016620">
    <property type="term" value="F:oxidoreductase activity, acting on the aldehyde or oxo group of donors, NAD or NADP as acceptor"/>
    <property type="evidence" value="ECO:0007669"/>
    <property type="project" value="InterPro"/>
</dbReference>
<reference evidence="7" key="2">
    <citation type="submission" date="2023-05" db="EMBL/GenBank/DDBJ databases">
        <authorList>
            <consortium name="Lawrence Berkeley National Laboratory"/>
            <person name="Steindorff A."/>
            <person name="Hensen N."/>
            <person name="Bonometti L."/>
            <person name="Westerberg I."/>
            <person name="Brannstrom I.O."/>
            <person name="Guillou S."/>
            <person name="Cros-Aarteil S."/>
            <person name="Calhoun S."/>
            <person name="Haridas S."/>
            <person name="Kuo A."/>
            <person name="Mondo S."/>
            <person name="Pangilinan J."/>
            <person name="Riley R."/>
            <person name="Labutti K."/>
            <person name="Andreopoulos B."/>
            <person name="Lipzen A."/>
            <person name="Chen C."/>
            <person name="Yanf M."/>
            <person name="Daum C."/>
            <person name="Ng V."/>
            <person name="Clum A."/>
            <person name="Ohm R."/>
            <person name="Martin F."/>
            <person name="Silar P."/>
            <person name="Natvig D."/>
            <person name="Lalanne C."/>
            <person name="Gautier V."/>
            <person name="Ament-Velasquez S.L."/>
            <person name="Kruys A."/>
            <person name="Hutchinson M.I."/>
            <person name="Powell A.J."/>
            <person name="Barry K."/>
            <person name="Miller A.N."/>
            <person name="Grigoriev I.V."/>
            <person name="Debuchy R."/>
            <person name="Gladieux P."/>
            <person name="Thoren M.H."/>
            <person name="Johannesson H."/>
        </authorList>
    </citation>
    <scope>NUCLEOTIDE SEQUENCE</scope>
    <source>
        <strain evidence="7">CBS 508.74</strain>
    </source>
</reference>
<feature type="active site" evidence="4">
    <location>
        <position position="266"/>
    </location>
</feature>
<dbReference type="InterPro" id="IPR016162">
    <property type="entry name" value="Ald_DH_N"/>
</dbReference>
<dbReference type="AlphaFoldDB" id="A0AAN6TIB3"/>
<comment type="caution">
    <text evidence="7">The sequence shown here is derived from an EMBL/GenBank/DDBJ whole genome shotgun (WGS) entry which is preliminary data.</text>
</comment>
<keyword evidence="3" id="KW-0520">NAD</keyword>
<reference evidence="7" key="1">
    <citation type="journal article" date="2023" name="Mol. Phylogenet. Evol.">
        <title>Genome-scale phylogeny and comparative genomics of the fungal order Sordariales.</title>
        <authorList>
            <person name="Hensen N."/>
            <person name="Bonometti L."/>
            <person name="Westerberg I."/>
            <person name="Brannstrom I.O."/>
            <person name="Guillou S."/>
            <person name="Cros-Aarteil S."/>
            <person name="Calhoun S."/>
            <person name="Haridas S."/>
            <person name="Kuo A."/>
            <person name="Mondo S."/>
            <person name="Pangilinan J."/>
            <person name="Riley R."/>
            <person name="LaButti K."/>
            <person name="Andreopoulos B."/>
            <person name="Lipzen A."/>
            <person name="Chen C."/>
            <person name="Yan M."/>
            <person name="Daum C."/>
            <person name="Ng V."/>
            <person name="Clum A."/>
            <person name="Steindorff A."/>
            <person name="Ohm R.A."/>
            <person name="Martin F."/>
            <person name="Silar P."/>
            <person name="Natvig D.O."/>
            <person name="Lalanne C."/>
            <person name="Gautier V."/>
            <person name="Ament-Velasquez S.L."/>
            <person name="Kruys A."/>
            <person name="Hutchinson M.I."/>
            <person name="Powell A.J."/>
            <person name="Barry K."/>
            <person name="Miller A.N."/>
            <person name="Grigoriev I.V."/>
            <person name="Debuchy R."/>
            <person name="Gladieux P."/>
            <person name="Hiltunen Thoren M."/>
            <person name="Johannesson H."/>
        </authorList>
    </citation>
    <scope>NUCLEOTIDE SEQUENCE</scope>
    <source>
        <strain evidence="7">CBS 508.74</strain>
    </source>
</reference>
<dbReference type="PROSITE" id="PS00687">
    <property type="entry name" value="ALDEHYDE_DEHYDR_GLU"/>
    <property type="match status" value="1"/>
</dbReference>
<protein>
    <submittedName>
        <fullName evidence="7">Aldehyde dehydrogenase</fullName>
    </submittedName>
</protein>
<sequence length="504" mass="53743">MNGSRKDESHGGALAQQQLLYIDGKHQAASDGATFPVKNPMTGSIMYNCASASVDDYATAVDNADAAYQGWSRTPPSTRRRIFLRAAEILESYMEEDAPLLLSNEVSATEHWVKVNILATAALFREVAGLVTHIKGEIVPADRPGTTILVERQAVGVIFAIAPWNAPVNLTARAVACPLICGNTVVLKPSEMSPKSQFLVVRALSAAGLPPGCLNFLPSSPERAPEVTEFAVKHPKILRINFTGSDRVGKIIAGWAATCLKRCVLELGGKAPVIVLDDANIDDAVEAVVFGAYAYAGQVCMSTERVLLHKSIAGEFKEKLVRRTASLKSGNHLEETGVSISGLFTPASAARVMAMIRSAVDGGAKMLAGDLKITGPNQTIIAPHILENVSPEMDLAHKESFGPVMVLSEFETDEEAIASANDSEFSLCASVWSRDVMRAMDITRRVRAGACHINGPTIYVESTLPNGGTGGSSGYGRFGGMAGVEEFTERKIVTLAKPGLKFPF</sequence>
<name>A0AAN6TIB3_9PEZI</name>
<dbReference type="RefSeq" id="XP_064672515.1">
    <property type="nucleotide sequence ID" value="XM_064817440.1"/>
</dbReference>
<dbReference type="InterPro" id="IPR015590">
    <property type="entry name" value="Aldehyde_DH_dom"/>
</dbReference>
<keyword evidence="2 5" id="KW-0560">Oxidoreductase</keyword>
<dbReference type="PANTHER" id="PTHR42986:SF1">
    <property type="entry name" value="BENZALDEHYDE DEHYDROGENASE YFMT"/>
    <property type="match status" value="1"/>
</dbReference>
<evidence type="ECO:0000313" key="7">
    <source>
        <dbReference type="EMBL" id="KAK4114945.1"/>
    </source>
</evidence>
<evidence type="ECO:0000256" key="3">
    <source>
        <dbReference type="ARBA" id="ARBA00023027"/>
    </source>
</evidence>
<dbReference type="SUPFAM" id="SSF53720">
    <property type="entry name" value="ALDH-like"/>
    <property type="match status" value="1"/>
</dbReference>
<evidence type="ECO:0000313" key="8">
    <source>
        <dbReference type="Proteomes" id="UP001302812"/>
    </source>
</evidence>
<dbReference type="PANTHER" id="PTHR42986">
    <property type="entry name" value="BENZALDEHYDE DEHYDROGENASE YFMT"/>
    <property type="match status" value="1"/>
</dbReference>
<dbReference type="GeneID" id="89941565"/>
<evidence type="ECO:0000259" key="6">
    <source>
        <dbReference type="Pfam" id="PF00171"/>
    </source>
</evidence>